<dbReference type="Pfam" id="PF01984">
    <property type="entry name" value="dsDNA_bind"/>
    <property type="match status" value="1"/>
</dbReference>
<comment type="similarity">
    <text evidence="1">Belongs to the PDCD5 family.</text>
</comment>
<dbReference type="EMBL" id="FN648312">
    <property type="protein sequence ID" value="CBJ30258.1"/>
    <property type="molecule type" value="Genomic_DNA"/>
</dbReference>
<dbReference type="InterPro" id="IPR036883">
    <property type="entry name" value="PDCD5-like_sf"/>
</dbReference>
<evidence type="ECO:0000313" key="4">
    <source>
        <dbReference type="Proteomes" id="UP000002630"/>
    </source>
</evidence>
<evidence type="ECO:0000256" key="2">
    <source>
        <dbReference type="SAM" id="MobiDB-lite"/>
    </source>
</evidence>
<gene>
    <name evidence="3" type="ORF">Esi_0183_0046</name>
</gene>
<dbReference type="GO" id="GO:0005829">
    <property type="term" value="C:cytosol"/>
    <property type="evidence" value="ECO:0007669"/>
    <property type="project" value="TreeGrafter"/>
</dbReference>
<dbReference type="AlphaFoldDB" id="D7FNY9"/>
<sequence>MEAAQLPADALPAGWSSGGAGAGDPESAQRKAQQEQQEQERRKQILDQIMTVEARLRLSNIAMVKPDKARRVEEMLIHAATSGKLGGKVTEDQFIQMLEQVSSQMEKKTKVTIKRKTYFDEQDSDDNDDDMM</sequence>
<dbReference type="OMA" id="MQYEMQK"/>
<dbReference type="InParanoid" id="D7FNY9"/>
<dbReference type="PANTHER" id="PTHR10840:SF0">
    <property type="entry name" value="PROGRAMMED CELL DEATH PROTEIN 5"/>
    <property type="match status" value="1"/>
</dbReference>
<protein>
    <recommendedName>
        <fullName evidence="5">Programmed cell death protein 5</fullName>
    </recommendedName>
</protein>
<organism evidence="3 4">
    <name type="scientific">Ectocarpus siliculosus</name>
    <name type="common">Brown alga</name>
    <name type="synonym">Conferva siliculosa</name>
    <dbReference type="NCBI Taxonomy" id="2880"/>
    <lineage>
        <taxon>Eukaryota</taxon>
        <taxon>Sar</taxon>
        <taxon>Stramenopiles</taxon>
        <taxon>Ochrophyta</taxon>
        <taxon>PX clade</taxon>
        <taxon>Phaeophyceae</taxon>
        <taxon>Ectocarpales</taxon>
        <taxon>Ectocarpaceae</taxon>
        <taxon>Ectocarpus</taxon>
    </lineage>
</organism>
<feature type="region of interest" description="Disordered" evidence="2">
    <location>
        <begin position="1"/>
        <end position="43"/>
    </location>
</feature>
<dbReference type="EMBL" id="FN649729">
    <property type="protein sequence ID" value="CBJ30258.1"/>
    <property type="molecule type" value="Genomic_DNA"/>
</dbReference>
<reference evidence="3 4" key="1">
    <citation type="journal article" date="2010" name="Nature">
        <title>The Ectocarpus genome and the independent evolution of multicellularity in brown algae.</title>
        <authorList>
            <person name="Cock J.M."/>
            <person name="Sterck L."/>
            <person name="Rouze P."/>
            <person name="Scornet D."/>
            <person name="Allen A.E."/>
            <person name="Amoutzias G."/>
            <person name="Anthouard V."/>
            <person name="Artiguenave F."/>
            <person name="Aury J.M."/>
            <person name="Badger J.H."/>
            <person name="Beszteri B."/>
            <person name="Billiau K."/>
            <person name="Bonnet E."/>
            <person name="Bothwell J.H."/>
            <person name="Bowler C."/>
            <person name="Boyen C."/>
            <person name="Brownlee C."/>
            <person name="Carrano C.J."/>
            <person name="Charrier B."/>
            <person name="Cho G.Y."/>
            <person name="Coelho S.M."/>
            <person name="Collen J."/>
            <person name="Corre E."/>
            <person name="Da Silva C."/>
            <person name="Delage L."/>
            <person name="Delaroque N."/>
            <person name="Dittami S.M."/>
            <person name="Doulbeau S."/>
            <person name="Elias M."/>
            <person name="Farnham G."/>
            <person name="Gachon C.M."/>
            <person name="Gschloessl B."/>
            <person name="Heesch S."/>
            <person name="Jabbari K."/>
            <person name="Jubin C."/>
            <person name="Kawai H."/>
            <person name="Kimura K."/>
            <person name="Kloareg B."/>
            <person name="Kupper F.C."/>
            <person name="Lang D."/>
            <person name="Le Bail A."/>
            <person name="Leblanc C."/>
            <person name="Lerouge P."/>
            <person name="Lohr M."/>
            <person name="Lopez P.J."/>
            <person name="Martens C."/>
            <person name="Maumus F."/>
            <person name="Michel G."/>
            <person name="Miranda-Saavedra D."/>
            <person name="Morales J."/>
            <person name="Moreau H."/>
            <person name="Motomura T."/>
            <person name="Nagasato C."/>
            <person name="Napoli C.A."/>
            <person name="Nelson D.R."/>
            <person name="Nyvall-Collen P."/>
            <person name="Peters A.F."/>
            <person name="Pommier C."/>
            <person name="Potin P."/>
            <person name="Poulain J."/>
            <person name="Quesneville H."/>
            <person name="Read B."/>
            <person name="Rensing S.A."/>
            <person name="Ritter A."/>
            <person name="Rousvoal S."/>
            <person name="Samanta M."/>
            <person name="Samson G."/>
            <person name="Schroeder D.C."/>
            <person name="Segurens B."/>
            <person name="Strittmatter M."/>
            <person name="Tonon T."/>
            <person name="Tregear J.W."/>
            <person name="Valentin K."/>
            <person name="von Dassow P."/>
            <person name="Yamagishi T."/>
            <person name="Van de Peer Y."/>
            <person name="Wincker P."/>
        </authorList>
    </citation>
    <scope>NUCLEOTIDE SEQUENCE [LARGE SCALE GENOMIC DNA]</scope>
    <source>
        <strain evidence="4">Ec32 / CCAP1310/4</strain>
    </source>
</reference>
<keyword evidence="4" id="KW-1185">Reference proteome</keyword>
<dbReference type="FunCoup" id="D7FNY9">
    <property type="interactions" value="204"/>
</dbReference>
<dbReference type="GO" id="GO:0005634">
    <property type="term" value="C:nucleus"/>
    <property type="evidence" value="ECO:0007669"/>
    <property type="project" value="TreeGrafter"/>
</dbReference>
<evidence type="ECO:0008006" key="5">
    <source>
        <dbReference type="Google" id="ProtNLM"/>
    </source>
</evidence>
<dbReference type="PANTHER" id="PTHR10840">
    <property type="entry name" value="PROGRAMMED CELL DEATH PROTEIN 5"/>
    <property type="match status" value="1"/>
</dbReference>
<evidence type="ECO:0000256" key="1">
    <source>
        <dbReference type="ARBA" id="ARBA00010490"/>
    </source>
</evidence>
<evidence type="ECO:0000313" key="3">
    <source>
        <dbReference type="EMBL" id="CBJ30258.1"/>
    </source>
</evidence>
<dbReference type="STRING" id="2880.D7FNY9"/>
<dbReference type="Proteomes" id="UP000002630">
    <property type="component" value="Linkage Group LG04"/>
</dbReference>
<dbReference type="Gene3D" id="1.10.8.140">
    <property type="entry name" value="PDCD5-like"/>
    <property type="match status" value="1"/>
</dbReference>
<dbReference type="SUPFAM" id="SSF46950">
    <property type="entry name" value="Double-stranded DNA-binding domain"/>
    <property type="match status" value="1"/>
</dbReference>
<dbReference type="InterPro" id="IPR002836">
    <property type="entry name" value="PDCD5-like"/>
</dbReference>
<dbReference type="GO" id="GO:0003677">
    <property type="term" value="F:DNA binding"/>
    <property type="evidence" value="ECO:0007669"/>
    <property type="project" value="InterPro"/>
</dbReference>
<name>D7FNY9_ECTSI</name>
<proteinExistence type="inferred from homology"/>
<feature type="compositionally biased region" description="Basic and acidic residues" evidence="2">
    <location>
        <begin position="27"/>
        <end position="43"/>
    </location>
</feature>
<dbReference type="OrthoDB" id="10252486at2759"/>
<accession>D7FNY9</accession>
<dbReference type="eggNOG" id="KOG3431">
    <property type="taxonomic scope" value="Eukaryota"/>
</dbReference>